<dbReference type="AlphaFoldDB" id="A0A6J6FIS0"/>
<sequence>MAVSHHLALWSPDFPRCLRNAVIRATLQWIKDTSVVTSATMLILLPPSEGKNEPSRSKKLNLSSLSFAEDLTQPRERMLAQYKSINQSKCDTAAQVYSGVLYQSLDYASLSPAAKKRADKSILIISAAFGALRLTDNIPYYKFKIEPKLWKAPLIAALAGLDEELVIDMRSSTYATVWTSEPSNSVGIRVFTKVGGQKKVITHMSKKYRGEVARYLVSQSSNPKKPQELLALLSKKFSCTLVKPGGKKSWFIDLIV</sequence>
<organism evidence="1">
    <name type="scientific">freshwater metagenome</name>
    <dbReference type="NCBI Taxonomy" id="449393"/>
    <lineage>
        <taxon>unclassified sequences</taxon>
        <taxon>metagenomes</taxon>
        <taxon>ecological metagenomes</taxon>
    </lineage>
</organism>
<reference evidence="1" key="1">
    <citation type="submission" date="2020-05" db="EMBL/GenBank/DDBJ databases">
        <authorList>
            <person name="Chiriac C."/>
            <person name="Salcher M."/>
            <person name="Ghai R."/>
            <person name="Kavagutti S V."/>
        </authorList>
    </citation>
    <scope>NUCLEOTIDE SEQUENCE</scope>
</reference>
<dbReference type="PANTHER" id="PTHR30283:SF4">
    <property type="entry name" value="PEROXIDE STRESS RESISTANCE PROTEIN YAAA"/>
    <property type="match status" value="1"/>
</dbReference>
<proteinExistence type="predicted"/>
<gene>
    <name evidence="1" type="ORF">UFOPK1778_00414</name>
</gene>
<name>A0A6J6FIS0_9ZZZZ</name>
<dbReference type="Pfam" id="PF03883">
    <property type="entry name" value="H2O2_YaaD"/>
    <property type="match status" value="1"/>
</dbReference>
<dbReference type="EMBL" id="CAEZUD010000014">
    <property type="protein sequence ID" value="CAB4586884.1"/>
    <property type="molecule type" value="Genomic_DNA"/>
</dbReference>
<dbReference type="InterPro" id="IPR005583">
    <property type="entry name" value="YaaA"/>
</dbReference>
<accession>A0A6J6FIS0</accession>
<dbReference type="GO" id="GO:0033194">
    <property type="term" value="P:response to hydroperoxide"/>
    <property type="evidence" value="ECO:0007669"/>
    <property type="project" value="TreeGrafter"/>
</dbReference>
<dbReference type="PANTHER" id="PTHR30283">
    <property type="entry name" value="PEROXIDE STRESS RESPONSE PROTEIN YAAA"/>
    <property type="match status" value="1"/>
</dbReference>
<dbReference type="GO" id="GO:0005829">
    <property type="term" value="C:cytosol"/>
    <property type="evidence" value="ECO:0007669"/>
    <property type="project" value="TreeGrafter"/>
</dbReference>
<evidence type="ECO:0000313" key="1">
    <source>
        <dbReference type="EMBL" id="CAB4586884.1"/>
    </source>
</evidence>
<protein>
    <submittedName>
        <fullName evidence="1">Unannotated protein</fullName>
    </submittedName>
</protein>